<evidence type="ECO:0000313" key="2">
    <source>
        <dbReference type="EMBL" id="GBM39035.1"/>
    </source>
</evidence>
<proteinExistence type="predicted"/>
<reference evidence="2 3" key="1">
    <citation type="journal article" date="2019" name="Sci. Rep.">
        <title>Orb-weaving spider Araneus ventricosus genome elucidates the spidroin gene catalogue.</title>
        <authorList>
            <person name="Kono N."/>
            <person name="Nakamura H."/>
            <person name="Ohtoshi R."/>
            <person name="Moran D.A.P."/>
            <person name="Shinohara A."/>
            <person name="Yoshida Y."/>
            <person name="Fujiwara M."/>
            <person name="Mori M."/>
            <person name="Tomita M."/>
            <person name="Arakawa K."/>
        </authorList>
    </citation>
    <scope>NUCLEOTIDE SEQUENCE [LARGE SCALE GENOMIC DNA]</scope>
</reference>
<evidence type="ECO:0000256" key="1">
    <source>
        <dbReference type="SAM" id="MobiDB-lite"/>
    </source>
</evidence>
<gene>
    <name evidence="2" type="ORF">AVEN_70207_1</name>
</gene>
<feature type="region of interest" description="Disordered" evidence="1">
    <location>
        <begin position="69"/>
        <end position="98"/>
    </location>
</feature>
<dbReference type="EMBL" id="BGPR01000882">
    <property type="protein sequence ID" value="GBM39035.1"/>
    <property type="molecule type" value="Genomic_DNA"/>
</dbReference>
<comment type="caution">
    <text evidence="2">The sequence shown here is derived from an EMBL/GenBank/DDBJ whole genome shotgun (WGS) entry which is preliminary data.</text>
</comment>
<feature type="compositionally biased region" description="Basic and acidic residues" evidence="1">
    <location>
        <begin position="76"/>
        <end position="94"/>
    </location>
</feature>
<organism evidence="2 3">
    <name type="scientific">Araneus ventricosus</name>
    <name type="common">Orbweaver spider</name>
    <name type="synonym">Epeira ventricosa</name>
    <dbReference type="NCBI Taxonomy" id="182803"/>
    <lineage>
        <taxon>Eukaryota</taxon>
        <taxon>Metazoa</taxon>
        <taxon>Ecdysozoa</taxon>
        <taxon>Arthropoda</taxon>
        <taxon>Chelicerata</taxon>
        <taxon>Arachnida</taxon>
        <taxon>Araneae</taxon>
        <taxon>Araneomorphae</taxon>
        <taxon>Entelegynae</taxon>
        <taxon>Araneoidea</taxon>
        <taxon>Araneidae</taxon>
        <taxon>Araneus</taxon>
    </lineage>
</organism>
<dbReference type="AlphaFoldDB" id="A0A4Y2FFF0"/>
<evidence type="ECO:0000313" key="3">
    <source>
        <dbReference type="Proteomes" id="UP000499080"/>
    </source>
</evidence>
<keyword evidence="3" id="KW-1185">Reference proteome</keyword>
<accession>A0A4Y2FFF0</accession>
<name>A0A4Y2FFF0_ARAVE</name>
<sequence>MAQHSDVSTPCLPLKRSSIPPFPSFATPLFGERKSGFAQKPSPVDRRCAEKTRIGTRLHAHTGIRIAAVSGARAKQTKDRVQSRPSDRKNERKRAISVSIPSPRAQVVQIIGNRQISKLVLICRSKGGKKCAFCVKKKTDSECKTCRSAAVITYSNILKLS</sequence>
<dbReference type="Proteomes" id="UP000499080">
    <property type="component" value="Unassembled WGS sequence"/>
</dbReference>
<protein>
    <submittedName>
        <fullName evidence="2">Uncharacterized protein</fullName>
    </submittedName>
</protein>